<reference evidence="2 3" key="1">
    <citation type="journal article" date="2013" name="BMC Microbiol.">
        <title>Identification of the type II cytochrome c maturation pathway in anammox bacteria by comparative genomics.</title>
        <authorList>
            <person name="Ferousi C."/>
            <person name="Speth D.R."/>
            <person name="Reimann J."/>
            <person name="Op den Camp H.J."/>
            <person name="Allen J.W."/>
            <person name="Keltjens J.T."/>
            <person name="Jetten M.S."/>
        </authorList>
    </citation>
    <scope>NUCLEOTIDE SEQUENCE [LARGE SCALE GENOMIC DNA]</scope>
    <source>
        <strain evidence="2">RU1</strain>
    </source>
</reference>
<dbReference type="SUPFAM" id="SSF46785">
    <property type="entry name" value="Winged helix' DNA-binding domain"/>
    <property type="match status" value="1"/>
</dbReference>
<keyword evidence="3" id="KW-1185">Reference proteome</keyword>
<feature type="domain" description="Transcriptional regulator HTH-type FeoC" evidence="1">
    <location>
        <begin position="2"/>
        <end position="70"/>
    </location>
</feature>
<comment type="caution">
    <text evidence="2">The sequence shown here is derived from an EMBL/GenBank/DDBJ whole genome shotgun (WGS) entry which is preliminary data.</text>
</comment>
<protein>
    <submittedName>
        <fullName evidence="2">FeoC like transcriptional regulator</fullName>
    </submittedName>
</protein>
<gene>
    <name evidence="2" type="ORF">BROFUL_01008</name>
</gene>
<dbReference type="InterPro" id="IPR036388">
    <property type="entry name" value="WH-like_DNA-bd_sf"/>
</dbReference>
<dbReference type="Gene3D" id="1.10.10.10">
    <property type="entry name" value="Winged helix-like DNA-binding domain superfamily/Winged helix DNA-binding domain"/>
    <property type="match status" value="1"/>
</dbReference>
<evidence type="ECO:0000313" key="3">
    <source>
        <dbReference type="Proteomes" id="UP000034954"/>
    </source>
</evidence>
<evidence type="ECO:0000313" key="2">
    <source>
        <dbReference type="EMBL" id="KKO20263.1"/>
    </source>
</evidence>
<dbReference type="Proteomes" id="UP000034954">
    <property type="component" value="Unassembled WGS sequence"/>
</dbReference>
<accession>A0A0M2UW22</accession>
<name>A0A0M2UW22_9BACT</name>
<sequence length="73" mass="8423">MILSELKRYLSERGMATLNDMAIHFDMEPDAVCGVLEHWIRKGKVRKHSEPVVKCKTCVKCDPAMIEVYEWVG</sequence>
<proteinExistence type="predicted"/>
<dbReference type="Pfam" id="PF09012">
    <property type="entry name" value="FeoC"/>
    <property type="match status" value="1"/>
</dbReference>
<dbReference type="InterPro" id="IPR036390">
    <property type="entry name" value="WH_DNA-bd_sf"/>
</dbReference>
<dbReference type="EMBL" id="LAQJ01000119">
    <property type="protein sequence ID" value="KKO20263.1"/>
    <property type="molecule type" value="Genomic_DNA"/>
</dbReference>
<organism evidence="2 3">
    <name type="scientific">Candidatus Brocadia fulgida</name>
    <dbReference type="NCBI Taxonomy" id="380242"/>
    <lineage>
        <taxon>Bacteria</taxon>
        <taxon>Pseudomonadati</taxon>
        <taxon>Planctomycetota</taxon>
        <taxon>Candidatus Brocadiia</taxon>
        <taxon>Candidatus Brocadiales</taxon>
        <taxon>Candidatus Brocadiaceae</taxon>
        <taxon>Candidatus Brocadia</taxon>
    </lineage>
</organism>
<evidence type="ECO:0000259" key="1">
    <source>
        <dbReference type="Pfam" id="PF09012"/>
    </source>
</evidence>
<dbReference type="AlphaFoldDB" id="A0A0M2UW22"/>
<dbReference type="InterPro" id="IPR015102">
    <property type="entry name" value="Tscrpt_reg_HTH_FeoC"/>
</dbReference>